<name>A0AAJ1IIB3_9SPIO</name>
<reference evidence="6 7" key="1">
    <citation type="submission" date="2022-12" db="EMBL/GenBank/DDBJ databases">
        <title>Metagenome assembled genome from gulf of manar.</title>
        <authorList>
            <person name="Kohli P."/>
            <person name="Pk S."/>
            <person name="Venkata Ramana C."/>
            <person name="Sasikala C."/>
        </authorList>
    </citation>
    <scope>NUCLEOTIDE SEQUENCE [LARGE SCALE GENOMIC DNA]</scope>
    <source>
        <strain evidence="6">JB008</strain>
    </source>
</reference>
<comment type="catalytic activity">
    <reaction evidence="4">
        <text>a 2'-deoxyadenosine in DNA + S-adenosyl-L-methionine = an N(6)-methyl-2'-deoxyadenosine in DNA + S-adenosyl-L-homocysteine + H(+)</text>
        <dbReference type="Rhea" id="RHEA:15197"/>
        <dbReference type="Rhea" id="RHEA-COMP:12418"/>
        <dbReference type="Rhea" id="RHEA-COMP:12419"/>
        <dbReference type="ChEBI" id="CHEBI:15378"/>
        <dbReference type="ChEBI" id="CHEBI:57856"/>
        <dbReference type="ChEBI" id="CHEBI:59789"/>
        <dbReference type="ChEBI" id="CHEBI:90615"/>
        <dbReference type="ChEBI" id="CHEBI:90616"/>
        <dbReference type="EC" id="2.1.1.72"/>
    </reaction>
</comment>
<dbReference type="GO" id="GO:0032259">
    <property type="term" value="P:methylation"/>
    <property type="evidence" value="ECO:0007669"/>
    <property type="project" value="UniProtKB-KW"/>
</dbReference>
<dbReference type="GO" id="GO:0009007">
    <property type="term" value="F:site-specific DNA-methyltransferase (adenine-specific) activity"/>
    <property type="evidence" value="ECO:0007669"/>
    <property type="project" value="UniProtKB-EC"/>
</dbReference>
<evidence type="ECO:0000313" key="6">
    <source>
        <dbReference type="EMBL" id="MDC7228522.1"/>
    </source>
</evidence>
<evidence type="ECO:0000256" key="3">
    <source>
        <dbReference type="ARBA" id="ARBA00022679"/>
    </source>
</evidence>
<accession>A0AAJ1IIB3</accession>
<dbReference type="InterPro" id="IPR050953">
    <property type="entry name" value="N4_N6_ade-DNA_methylase"/>
</dbReference>
<dbReference type="EC" id="2.1.1.72" evidence="1"/>
<evidence type="ECO:0000313" key="7">
    <source>
        <dbReference type="Proteomes" id="UP001221217"/>
    </source>
</evidence>
<dbReference type="Proteomes" id="UP001221217">
    <property type="component" value="Unassembled WGS sequence"/>
</dbReference>
<evidence type="ECO:0000259" key="5">
    <source>
        <dbReference type="Pfam" id="PF20473"/>
    </source>
</evidence>
<dbReference type="SUPFAM" id="SSF53335">
    <property type="entry name" value="S-adenosyl-L-methionine-dependent methyltransferases"/>
    <property type="match status" value="1"/>
</dbReference>
<dbReference type="PANTHER" id="PTHR33841">
    <property type="entry name" value="DNA METHYLTRANSFERASE YEEA-RELATED"/>
    <property type="match status" value="1"/>
</dbReference>
<protein>
    <recommendedName>
        <fullName evidence="1">site-specific DNA-methyltransferase (adenine-specific)</fullName>
        <ecNumber evidence="1">2.1.1.72</ecNumber>
    </recommendedName>
</protein>
<gene>
    <name evidence="6" type="ORF">PQJ61_17305</name>
</gene>
<dbReference type="Gene3D" id="3.40.50.150">
    <property type="entry name" value="Vaccinia Virus protein VP39"/>
    <property type="match status" value="1"/>
</dbReference>
<evidence type="ECO:0000256" key="2">
    <source>
        <dbReference type="ARBA" id="ARBA00022603"/>
    </source>
</evidence>
<evidence type="ECO:0000256" key="4">
    <source>
        <dbReference type="ARBA" id="ARBA00047942"/>
    </source>
</evidence>
<dbReference type="PANTHER" id="PTHR33841:SF1">
    <property type="entry name" value="DNA METHYLTRANSFERASE A"/>
    <property type="match status" value="1"/>
</dbReference>
<dbReference type="InterPro" id="IPR046816">
    <property type="entry name" value="MmeI_Mtase"/>
</dbReference>
<dbReference type="InterPro" id="IPR029063">
    <property type="entry name" value="SAM-dependent_MTases_sf"/>
</dbReference>
<evidence type="ECO:0000256" key="1">
    <source>
        <dbReference type="ARBA" id="ARBA00011900"/>
    </source>
</evidence>
<keyword evidence="2" id="KW-0489">Methyltransferase</keyword>
<keyword evidence="3" id="KW-0808">Transferase</keyword>
<dbReference type="EMBL" id="JAQQAL010000050">
    <property type="protein sequence ID" value="MDC7228522.1"/>
    <property type="molecule type" value="Genomic_DNA"/>
</dbReference>
<dbReference type="AlphaFoldDB" id="A0AAJ1IIB3"/>
<comment type="caution">
    <text evidence="6">The sequence shown here is derived from an EMBL/GenBank/DDBJ whole genome shotgun (WGS) entry which is preliminary data.</text>
</comment>
<dbReference type="Pfam" id="PF20473">
    <property type="entry name" value="MmeI_Mtase"/>
    <property type="match status" value="1"/>
</dbReference>
<proteinExistence type="predicted"/>
<organism evidence="6 7">
    <name type="scientific">Candidatus Thalassospirochaeta sargassi</name>
    <dbReference type="NCBI Taxonomy" id="3119039"/>
    <lineage>
        <taxon>Bacteria</taxon>
        <taxon>Pseudomonadati</taxon>
        <taxon>Spirochaetota</taxon>
        <taxon>Spirochaetia</taxon>
        <taxon>Spirochaetales</taxon>
        <taxon>Spirochaetaceae</taxon>
        <taxon>Candidatus Thalassospirochaeta</taxon>
    </lineage>
</organism>
<sequence length="226" mass="26042">MEPKEPQINKQVVSKQRVADHGEVYTSEREVNAMLDLVKQESVRIESRFLEPACGTGNFLIEILRRKLNIVANRYRKNQIEFERYSVIAISSIYGIDILEDNIEACKSRLLELFETGYKKLYMDNIKGTCIKSVKFILNRNIILGDALTLKTVDNPEEPIIFSEWSPVNGNMIKRRDFTMCNLLEAESSKISGGLFEDVYESDPAFLPKPVKEYPLTHFLRITNVE</sequence>
<feature type="domain" description="MmeI-like DNA-methyltransferase" evidence="5">
    <location>
        <begin position="46"/>
        <end position="149"/>
    </location>
</feature>